<sequence>MAHASVYPSPSSQGRLHSTPPLDPTSPPLPVPPPPTQRHRTAPPCPTRFHSLTMFVYHVVVPHLLSSDYLRKPVGTVMNPLKTAPGTLTDLPEPKPLNVYRGPPGNLGSLVSTTKDSLKSFNTLYPLLLPEDSHLKLPSLRPDAGPLRLPPITETYRSHYGSHWIACTLILSWTRANTFQMVRSRSSSLLPCHQSHRDRTSVWRYLGTWRCLQSRFVDMIDVDSCIFFHPSVSDAAIPATKG</sequence>
<feature type="region of interest" description="Disordered" evidence="1">
    <location>
        <begin position="1"/>
        <end position="45"/>
    </location>
</feature>
<dbReference type="EMBL" id="WHUW01000008">
    <property type="protein sequence ID" value="KAF8442874.1"/>
    <property type="molecule type" value="Genomic_DNA"/>
</dbReference>
<accession>A0AAD4BYJ4</accession>
<evidence type="ECO:0000313" key="3">
    <source>
        <dbReference type="Proteomes" id="UP001194468"/>
    </source>
</evidence>
<dbReference type="Proteomes" id="UP001194468">
    <property type="component" value="Unassembled WGS sequence"/>
</dbReference>
<protein>
    <submittedName>
        <fullName evidence="2">Uncharacterized protein</fullName>
    </submittedName>
</protein>
<comment type="caution">
    <text evidence="2">The sequence shown here is derived from an EMBL/GenBank/DDBJ whole genome shotgun (WGS) entry which is preliminary data.</text>
</comment>
<evidence type="ECO:0000313" key="2">
    <source>
        <dbReference type="EMBL" id="KAF8442874.1"/>
    </source>
</evidence>
<name>A0AAD4BYJ4_BOLED</name>
<feature type="compositionally biased region" description="Pro residues" evidence="1">
    <location>
        <begin position="21"/>
        <end position="36"/>
    </location>
</feature>
<evidence type="ECO:0000256" key="1">
    <source>
        <dbReference type="SAM" id="MobiDB-lite"/>
    </source>
</evidence>
<reference evidence="2" key="2">
    <citation type="journal article" date="2020" name="Nat. Commun.">
        <title>Large-scale genome sequencing of mycorrhizal fungi provides insights into the early evolution of symbiotic traits.</title>
        <authorList>
            <person name="Miyauchi S."/>
            <person name="Kiss E."/>
            <person name="Kuo A."/>
            <person name="Drula E."/>
            <person name="Kohler A."/>
            <person name="Sanchez-Garcia M."/>
            <person name="Morin E."/>
            <person name="Andreopoulos B."/>
            <person name="Barry K.W."/>
            <person name="Bonito G."/>
            <person name="Buee M."/>
            <person name="Carver A."/>
            <person name="Chen C."/>
            <person name="Cichocki N."/>
            <person name="Clum A."/>
            <person name="Culley D."/>
            <person name="Crous P.W."/>
            <person name="Fauchery L."/>
            <person name="Girlanda M."/>
            <person name="Hayes R.D."/>
            <person name="Keri Z."/>
            <person name="LaButti K."/>
            <person name="Lipzen A."/>
            <person name="Lombard V."/>
            <person name="Magnuson J."/>
            <person name="Maillard F."/>
            <person name="Murat C."/>
            <person name="Nolan M."/>
            <person name="Ohm R.A."/>
            <person name="Pangilinan J."/>
            <person name="Pereira M.F."/>
            <person name="Perotto S."/>
            <person name="Peter M."/>
            <person name="Pfister S."/>
            <person name="Riley R."/>
            <person name="Sitrit Y."/>
            <person name="Stielow J.B."/>
            <person name="Szollosi G."/>
            <person name="Zifcakova L."/>
            <person name="Stursova M."/>
            <person name="Spatafora J.W."/>
            <person name="Tedersoo L."/>
            <person name="Vaario L.M."/>
            <person name="Yamada A."/>
            <person name="Yan M."/>
            <person name="Wang P."/>
            <person name="Xu J."/>
            <person name="Bruns T."/>
            <person name="Baldrian P."/>
            <person name="Vilgalys R."/>
            <person name="Dunand C."/>
            <person name="Henrissat B."/>
            <person name="Grigoriev I.V."/>
            <person name="Hibbett D."/>
            <person name="Nagy L.G."/>
            <person name="Martin F.M."/>
        </authorList>
    </citation>
    <scope>NUCLEOTIDE SEQUENCE</scope>
    <source>
        <strain evidence="2">BED1</strain>
    </source>
</reference>
<dbReference type="AlphaFoldDB" id="A0AAD4BYJ4"/>
<proteinExistence type="predicted"/>
<gene>
    <name evidence="2" type="ORF">L210DRAFT_3143060</name>
</gene>
<reference evidence="2" key="1">
    <citation type="submission" date="2019-10" db="EMBL/GenBank/DDBJ databases">
        <authorList>
            <consortium name="DOE Joint Genome Institute"/>
            <person name="Kuo A."/>
            <person name="Miyauchi S."/>
            <person name="Kiss E."/>
            <person name="Drula E."/>
            <person name="Kohler A."/>
            <person name="Sanchez-Garcia M."/>
            <person name="Andreopoulos B."/>
            <person name="Barry K.W."/>
            <person name="Bonito G."/>
            <person name="Buee M."/>
            <person name="Carver A."/>
            <person name="Chen C."/>
            <person name="Cichocki N."/>
            <person name="Clum A."/>
            <person name="Culley D."/>
            <person name="Crous P.W."/>
            <person name="Fauchery L."/>
            <person name="Girlanda M."/>
            <person name="Hayes R."/>
            <person name="Keri Z."/>
            <person name="LaButti K."/>
            <person name="Lipzen A."/>
            <person name="Lombard V."/>
            <person name="Magnuson J."/>
            <person name="Maillard F."/>
            <person name="Morin E."/>
            <person name="Murat C."/>
            <person name="Nolan M."/>
            <person name="Ohm R."/>
            <person name="Pangilinan J."/>
            <person name="Pereira M."/>
            <person name="Perotto S."/>
            <person name="Peter M."/>
            <person name="Riley R."/>
            <person name="Sitrit Y."/>
            <person name="Stielow B."/>
            <person name="Szollosi G."/>
            <person name="Zifcakova L."/>
            <person name="Stursova M."/>
            <person name="Spatafora J.W."/>
            <person name="Tedersoo L."/>
            <person name="Vaario L.-M."/>
            <person name="Yamada A."/>
            <person name="Yan M."/>
            <person name="Wang P."/>
            <person name="Xu J."/>
            <person name="Bruns T."/>
            <person name="Baldrian P."/>
            <person name="Vilgalys R."/>
            <person name="Henrissat B."/>
            <person name="Grigoriev I.V."/>
            <person name="Hibbett D."/>
            <person name="Nagy L.G."/>
            <person name="Martin F.M."/>
        </authorList>
    </citation>
    <scope>NUCLEOTIDE SEQUENCE</scope>
    <source>
        <strain evidence="2">BED1</strain>
    </source>
</reference>
<keyword evidence="3" id="KW-1185">Reference proteome</keyword>
<organism evidence="2 3">
    <name type="scientific">Boletus edulis BED1</name>
    <dbReference type="NCBI Taxonomy" id="1328754"/>
    <lineage>
        <taxon>Eukaryota</taxon>
        <taxon>Fungi</taxon>
        <taxon>Dikarya</taxon>
        <taxon>Basidiomycota</taxon>
        <taxon>Agaricomycotina</taxon>
        <taxon>Agaricomycetes</taxon>
        <taxon>Agaricomycetidae</taxon>
        <taxon>Boletales</taxon>
        <taxon>Boletineae</taxon>
        <taxon>Boletaceae</taxon>
        <taxon>Boletoideae</taxon>
        <taxon>Boletus</taxon>
    </lineage>
</organism>